<dbReference type="PIRSF" id="PIRSF005739">
    <property type="entry name" value="O-mtase"/>
    <property type="match status" value="1"/>
</dbReference>
<evidence type="ECO:0000256" key="3">
    <source>
        <dbReference type="ARBA" id="ARBA00022691"/>
    </source>
</evidence>
<dbReference type="Proteomes" id="UP001227230">
    <property type="component" value="Chromosome 15"/>
</dbReference>
<evidence type="ECO:0000259" key="4">
    <source>
        <dbReference type="Pfam" id="PF00891"/>
    </source>
</evidence>
<feature type="domain" description="O-methyltransferase dimerisation" evidence="5">
    <location>
        <begin position="21"/>
        <end position="111"/>
    </location>
</feature>
<dbReference type="PANTHER" id="PTHR11746">
    <property type="entry name" value="O-METHYLTRANSFERASE"/>
    <property type="match status" value="1"/>
</dbReference>
<gene>
    <name evidence="6" type="ORF">VitviT2T_023643</name>
</gene>
<evidence type="ECO:0000313" key="7">
    <source>
        <dbReference type="Proteomes" id="UP001227230"/>
    </source>
</evidence>
<name>A0ABY9DF59_VITVI</name>
<dbReference type="InterPro" id="IPR001077">
    <property type="entry name" value="COMT_C"/>
</dbReference>
<organism evidence="6 7">
    <name type="scientific">Vitis vinifera</name>
    <name type="common">Grape</name>
    <dbReference type="NCBI Taxonomy" id="29760"/>
    <lineage>
        <taxon>Eukaryota</taxon>
        <taxon>Viridiplantae</taxon>
        <taxon>Streptophyta</taxon>
        <taxon>Embryophyta</taxon>
        <taxon>Tracheophyta</taxon>
        <taxon>Spermatophyta</taxon>
        <taxon>Magnoliopsida</taxon>
        <taxon>eudicotyledons</taxon>
        <taxon>Gunneridae</taxon>
        <taxon>Pentapetalae</taxon>
        <taxon>rosids</taxon>
        <taxon>Vitales</taxon>
        <taxon>Vitaceae</taxon>
        <taxon>Viteae</taxon>
        <taxon>Vitis</taxon>
    </lineage>
</organism>
<reference evidence="6 7" key="1">
    <citation type="journal article" date="2023" name="Hortic Res">
        <title>The complete reference genome for grapevine (Vitis vinifera L.) genetics and breeding.</title>
        <authorList>
            <person name="Shi X."/>
            <person name="Cao S."/>
            <person name="Wang X."/>
            <person name="Huang S."/>
            <person name="Wang Y."/>
            <person name="Liu Z."/>
            <person name="Liu W."/>
            <person name="Leng X."/>
            <person name="Peng Y."/>
            <person name="Wang N."/>
            <person name="Wang Y."/>
            <person name="Ma Z."/>
            <person name="Xu X."/>
            <person name="Zhang F."/>
            <person name="Xue H."/>
            <person name="Zhong H."/>
            <person name="Wang Y."/>
            <person name="Zhang K."/>
            <person name="Velt A."/>
            <person name="Avia K."/>
            <person name="Holtgrawe D."/>
            <person name="Grimplet J."/>
            <person name="Matus J.T."/>
            <person name="Ware D."/>
            <person name="Wu X."/>
            <person name="Wang H."/>
            <person name="Liu C."/>
            <person name="Fang Y."/>
            <person name="Rustenholz C."/>
            <person name="Cheng Z."/>
            <person name="Xiao H."/>
            <person name="Zhou Y."/>
        </authorList>
    </citation>
    <scope>NUCLEOTIDE SEQUENCE [LARGE SCALE GENOMIC DNA]</scope>
    <source>
        <strain evidence="7">cv. Pinot noir / PN40024</strain>
        <tissue evidence="6">Leaf</tissue>
    </source>
</reference>
<dbReference type="PROSITE" id="PS51683">
    <property type="entry name" value="SAM_OMT_II"/>
    <property type="match status" value="1"/>
</dbReference>
<evidence type="ECO:0008006" key="8">
    <source>
        <dbReference type="Google" id="ProtNLM"/>
    </source>
</evidence>
<dbReference type="Gene3D" id="3.40.50.150">
    <property type="entry name" value="Vaccinia Virus protein VP39"/>
    <property type="match status" value="1"/>
</dbReference>
<feature type="domain" description="O-methyltransferase C-terminal" evidence="4">
    <location>
        <begin position="134"/>
        <end position="339"/>
    </location>
</feature>
<dbReference type="SUPFAM" id="SSF53335">
    <property type="entry name" value="S-adenosyl-L-methionine-dependent methyltransferases"/>
    <property type="match status" value="1"/>
</dbReference>
<keyword evidence="7" id="KW-1185">Reference proteome</keyword>
<dbReference type="Gene3D" id="1.10.10.10">
    <property type="entry name" value="Winged helix-like DNA-binding domain superfamily/Winged helix DNA-binding domain"/>
    <property type="match status" value="1"/>
</dbReference>
<keyword evidence="3" id="KW-0949">S-adenosyl-L-methionine</keyword>
<dbReference type="Pfam" id="PF00891">
    <property type="entry name" value="Methyltransf_2"/>
    <property type="match status" value="1"/>
</dbReference>
<dbReference type="Pfam" id="PF08100">
    <property type="entry name" value="Dimerisation"/>
    <property type="match status" value="1"/>
</dbReference>
<keyword evidence="1" id="KW-0489">Methyltransferase</keyword>
<dbReference type="InterPro" id="IPR036388">
    <property type="entry name" value="WH-like_DNA-bd_sf"/>
</dbReference>
<dbReference type="InterPro" id="IPR036390">
    <property type="entry name" value="WH_DNA-bd_sf"/>
</dbReference>
<protein>
    <recommendedName>
        <fullName evidence="8">Caffeic acid 3-O-methyltransferase</fullName>
    </recommendedName>
</protein>
<proteinExistence type="predicted"/>
<accession>A0ABY9DF59</accession>
<evidence type="ECO:0000256" key="1">
    <source>
        <dbReference type="ARBA" id="ARBA00022603"/>
    </source>
</evidence>
<sequence length="357" mass="39332">MQTHNGSDGKQEAAEHYSRAMQMATSSVVCMAMHVANELGLFDIIAKVGQASASQIASHLATNNPNAPTMLDRILYVLTAHSLLTCSVDDTDDGHSKRVYGLTPVSKLFARNEDGVSFAPLMALNQDKIFIGSWFEMTNAILEGGIPFDRAHGSNAFEYPRKDLRFNKVFNAAMHNYTTLFINETLESYKGFEHLKEVVDVGGGLGVTLGAITSKYPSIKGINFDLPHVIEHAPHYPGVEHVGGDMFESVPKGEAIFMKWILHDWSDEHCLKLLKNCYNALPEHGKVIVVEGVLPAAPETSAVVKAVSQTDLIMMAQNPGGKERTREEFLDLATGAGFAGIRFECFVLTYWVMEFFK</sequence>
<keyword evidence="2" id="KW-0808">Transferase</keyword>
<evidence type="ECO:0000313" key="6">
    <source>
        <dbReference type="EMBL" id="WKA05694.1"/>
    </source>
</evidence>
<dbReference type="EMBL" id="CP126662">
    <property type="protein sequence ID" value="WKA05694.1"/>
    <property type="molecule type" value="Genomic_DNA"/>
</dbReference>
<dbReference type="InterPro" id="IPR029063">
    <property type="entry name" value="SAM-dependent_MTases_sf"/>
</dbReference>
<dbReference type="SUPFAM" id="SSF46785">
    <property type="entry name" value="Winged helix' DNA-binding domain"/>
    <property type="match status" value="1"/>
</dbReference>
<dbReference type="InterPro" id="IPR016461">
    <property type="entry name" value="COMT-like"/>
</dbReference>
<dbReference type="InterPro" id="IPR012967">
    <property type="entry name" value="COMT_dimerisation"/>
</dbReference>
<evidence type="ECO:0000259" key="5">
    <source>
        <dbReference type="Pfam" id="PF08100"/>
    </source>
</evidence>
<evidence type="ECO:0000256" key="2">
    <source>
        <dbReference type="ARBA" id="ARBA00022679"/>
    </source>
</evidence>